<evidence type="ECO:0000259" key="7">
    <source>
        <dbReference type="Pfam" id="PF01545"/>
    </source>
</evidence>
<evidence type="ECO:0000256" key="5">
    <source>
        <dbReference type="ARBA" id="ARBA00023136"/>
    </source>
</evidence>
<dbReference type="GO" id="GO:0005385">
    <property type="term" value="F:zinc ion transmembrane transporter activity"/>
    <property type="evidence" value="ECO:0007669"/>
    <property type="project" value="TreeGrafter"/>
</dbReference>
<dbReference type="Proteomes" id="UP000316993">
    <property type="component" value="Unassembled WGS sequence"/>
</dbReference>
<feature type="domain" description="Cation efflux protein transmembrane" evidence="7">
    <location>
        <begin position="38"/>
        <end position="216"/>
    </location>
</feature>
<keyword evidence="3" id="KW-0813">Transport</keyword>
<dbReference type="InterPro" id="IPR058533">
    <property type="entry name" value="Cation_efflux_TM"/>
</dbReference>
<keyword evidence="5 6" id="KW-0472">Membrane</keyword>
<keyword evidence="3" id="KW-0862">Zinc</keyword>
<feature type="transmembrane region" description="Helical" evidence="6">
    <location>
        <begin position="75"/>
        <end position="91"/>
    </location>
</feature>
<sequence>MMPLQPEPLFRKTTMSAQCTDHCHTPTASADPRYRRILWIALLVNAAMFVVELGAGLSSGSASLLADAIDFLGDAANYGVSLLVLAMALQWRARAALLKGASMLAFGVFVIGRVAWGAWQGITPEALTMGSVGLLALAANVGVALLLYAWRDGDANMRGVWLCTRNDALSNVAVMLAALGVFGTGRSWPDLVVAGVMAALAISGGWSVVRQARQELAHASKENQPQAL</sequence>
<keyword evidence="2 6" id="KW-0812">Transmembrane</keyword>
<gene>
    <name evidence="8" type="ORF">BDD18_0668</name>
</gene>
<feature type="transmembrane region" description="Helical" evidence="6">
    <location>
        <begin position="168"/>
        <end position="185"/>
    </location>
</feature>
<evidence type="ECO:0000256" key="2">
    <source>
        <dbReference type="ARBA" id="ARBA00022692"/>
    </source>
</evidence>
<feature type="transmembrane region" description="Helical" evidence="6">
    <location>
        <begin position="103"/>
        <end position="122"/>
    </location>
</feature>
<reference evidence="8 9" key="1">
    <citation type="submission" date="2019-06" db="EMBL/GenBank/DDBJ databases">
        <title>Genomic Encyclopedia of Archaeal and Bacterial Type Strains, Phase II (KMG-II): from individual species to whole genera.</title>
        <authorList>
            <person name="Goeker M."/>
        </authorList>
    </citation>
    <scope>NUCLEOTIDE SEQUENCE [LARGE SCALE GENOMIC DNA]</scope>
    <source>
        <strain evidence="8 9">DSM 7270</strain>
    </source>
</reference>
<feature type="transmembrane region" description="Helical" evidence="6">
    <location>
        <begin position="191"/>
        <end position="209"/>
    </location>
</feature>
<proteinExistence type="predicted"/>
<dbReference type="Gene3D" id="1.20.1510.10">
    <property type="entry name" value="Cation efflux protein transmembrane domain"/>
    <property type="match status" value="1"/>
</dbReference>
<keyword evidence="3" id="KW-0406">Ion transport</keyword>
<dbReference type="GO" id="GO:0005886">
    <property type="term" value="C:plasma membrane"/>
    <property type="evidence" value="ECO:0007669"/>
    <property type="project" value="TreeGrafter"/>
</dbReference>
<evidence type="ECO:0000313" key="8">
    <source>
        <dbReference type="EMBL" id="TQN07538.1"/>
    </source>
</evidence>
<dbReference type="PANTHER" id="PTHR11562">
    <property type="entry name" value="CATION EFFLUX PROTEIN/ ZINC TRANSPORTER"/>
    <property type="match status" value="1"/>
</dbReference>
<feature type="transmembrane region" description="Helical" evidence="6">
    <location>
        <begin position="128"/>
        <end position="148"/>
    </location>
</feature>
<organism evidence="8 9">
    <name type="scientific">Acidovorax temperans</name>
    <dbReference type="NCBI Taxonomy" id="80878"/>
    <lineage>
        <taxon>Bacteria</taxon>
        <taxon>Pseudomonadati</taxon>
        <taxon>Pseudomonadota</taxon>
        <taxon>Betaproteobacteria</taxon>
        <taxon>Burkholderiales</taxon>
        <taxon>Comamonadaceae</taxon>
        <taxon>Acidovorax</taxon>
    </lineage>
</organism>
<dbReference type="Pfam" id="PF01545">
    <property type="entry name" value="Cation_efflux"/>
    <property type="match status" value="1"/>
</dbReference>
<name>A0A543LJF7_9BURK</name>
<keyword evidence="4 6" id="KW-1133">Transmembrane helix</keyword>
<keyword evidence="3" id="KW-0864">Zinc transport</keyword>
<accession>A0A543LJF7</accession>
<dbReference type="InterPro" id="IPR027469">
    <property type="entry name" value="Cation_efflux_TMD_sf"/>
</dbReference>
<feature type="transmembrane region" description="Helical" evidence="6">
    <location>
        <begin position="37"/>
        <end position="55"/>
    </location>
</feature>
<comment type="subcellular location">
    <subcellularLocation>
        <location evidence="1">Membrane</location>
        <topology evidence="1">Multi-pass membrane protein</topology>
    </subcellularLocation>
</comment>
<evidence type="ECO:0000256" key="4">
    <source>
        <dbReference type="ARBA" id="ARBA00022989"/>
    </source>
</evidence>
<dbReference type="EMBL" id="VFPV01000001">
    <property type="protein sequence ID" value="TQN07538.1"/>
    <property type="molecule type" value="Genomic_DNA"/>
</dbReference>
<evidence type="ECO:0000256" key="3">
    <source>
        <dbReference type="ARBA" id="ARBA00022906"/>
    </source>
</evidence>
<comment type="caution">
    <text evidence="8">The sequence shown here is derived from an EMBL/GenBank/DDBJ whole genome shotgun (WGS) entry which is preliminary data.</text>
</comment>
<dbReference type="AlphaFoldDB" id="A0A543LJF7"/>
<dbReference type="InterPro" id="IPR050681">
    <property type="entry name" value="CDF/SLC30A"/>
</dbReference>
<evidence type="ECO:0000256" key="1">
    <source>
        <dbReference type="ARBA" id="ARBA00004141"/>
    </source>
</evidence>
<dbReference type="SUPFAM" id="SSF161111">
    <property type="entry name" value="Cation efflux protein transmembrane domain-like"/>
    <property type="match status" value="1"/>
</dbReference>
<dbReference type="PANTHER" id="PTHR11562:SF17">
    <property type="entry name" value="RE54080P-RELATED"/>
    <property type="match status" value="1"/>
</dbReference>
<evidence type="ECO:0000313" key="9">
    <source>
        <dbReference type="Proteomes" id="UP000316993"/>
    </source>
</evidence>
<protein>
    <submittedName>
        <fullName evidence="8">Co/Zn/Cd efflux system component</fullName>
    </submittedName>
</protein>
<evidence type="ECO:0000256" key="6">
    <source>
        <dbReference type="SAM" id="Phobius"/>
    </source>
</evidence>